<comment type="subcellular location">
    <subcellularLocation>
        <location evidence="1 8">Cell membrane</location>
        <topology evidence="1 8">Multi-pass membrane protein</topology>
    </subcellularLocation>
</comment>
<proteinExistence type="inferred from homology"/>
<dbReference type="Proteomes" id="UP000223596">
    <property type="component" value="Unassembled WGS sequence"/>
</dbReference>
<dbReference type="Pfam" id="PF00528">
    <property type="entry name" value="BPD_transp_1"/>
    <property type="match status" value="1"/>
</dbReference>
<keyword evidence="4 8" id="KW-0812">Transmembrane</keyword>
<evidence type="ECO:0000256" key="4">
    <source>
        <dbReference type="ARBA" id="ARBA00022692"/>
    </source>
</evidence>
<dbReference type="Gene3D" id="1.10.3720.10">
    <property type="entry name" value="MetI-like"/>
    <property type="match status" value="1"/>
</dbReference>
<keyword evidence="7 8" id="KW-0472">Membrane</keyword>
<dbReference type="PROSITE" id="PS50928">
    <property type="entry name" value="ABC_TM1"/>
    <property type="match status" value="1"/>
</dbReference>
<keyword evidence="3" id="KW-1003">Cell membrane</keyword>
<dbReference type="RefSeq" id="WP_003519238.1">
    <property type="nucleotide sequence ID" value="NZ_CP013828.1"/>
</dbReference>
<dbReference type="AlphaFoldDB" id="A0AB36TDS6"/>
<dbReference type="SUPFAM" id="SSF161098">
    <property type="entry name" value="MetI-like"/>
    <property type="match status" value="1"/>
</dbReference>
<dbReference type="InterPro" id="IPR000515">
    <property type="entry name" value="MetI-like"/>
</dbReference>
<feature type="transmembrane region" description="Helical" evidence="8">
    <location>
        <begin position="21"/>
        <end position="41"/>
    </location>
</feature>
<evidence type="ECO:0000256" key="1">
    <source>
        <dbReference type="ARBA" id="ARBA00004651"/>
    </source>
</evidence>
<feature type="domain" description="ABC transmembrane type-1" evidence="9">
    <location>
        <begin position="11"/>
        <end position="208"/>
    </location>
</feature>
<dbReference type="GeneID" id="35805165"/>
<feature type="transmembrane region" description="Helical" evidence="8">
    <location>
        <begin position="53"/>
        <end position="77"/>
    </location>
</feature>
<evidence type="ECO:0000256" key="5">
    <source>
        <dbReference type="ARBA" id="ARBA00022970"/>
    </source>
</evidence>
<comment type="similarity">
    <text evidence="8">Belongs to the binding-protein-dependent transport system permease family.</text>
</comment>
<evidence type="ECO:0000256" key="8">
    <source>
        <dbReference type="RuleBase" id="RU363032"/>
    </source>
</evidence>
<keyword evidence="6 8" id="KW-1133">Transmembrane helix</keyword>
<evidence type="ECO:0000259" key="9">
    <source>
        <dbReference type="PROSITE" id="PS50928"/>
    </source>
</evidence>
<dbReference type="EMBL" id="PDBW01000001">
    <property type="protein sequence ID" value="PFH02072.1"/>
    <property type="molecule type" value="Genomic_DNA"/>
</dbReference>
<evidence type="ECO:0000256" key="2">
    <source>
        <dbReference type="ARBA" id="ARBA00022448"/>
    </source>
</evidence>
<feature type="transmembrane region" description="Helical" evidence="8">
    <location>
        <begin position="186"/>
        <end position="211"/>
    </location>
</feature>
<evidence type="ECO:0000313" key="10">
    <source>
        <dbReference type="EMBL" id="PFH02072.1"/>
    </source>
</evidence>
<evidence type="ECO:0000256" key="3">
    <source>
        <dbReference type="ARBA" id="ARBA00022475"/>
    </source>
</evidence>
<evidence type="ECO:0000256" key="6">
    <source>
        <dbReference type="ARBA" id="ARBA00022989"/>
    </source>
</evidence>
<dbReference type="NCBIfam" id="TIGR01726">
    <property type="entry name" value="HEQRo_perm_3TM"/>
    <property type="match status" value="1"/>
</dbReference>
<dbReference type="GO" id="GO:0022857">
    <property type="term" value="F:transmembrane transporter activity"/>
    <property type="evidence" value="ECO:0007669"/>
    <property type="project" value="InterPro"/>
</dbReference>
<evidence type="ECO:0000313" key="11">
    <source>
        <dbReference type="Proteomes" id="UP000223596"/>
    </source>
</evidence>
<feature type="transmembrane region" description="Helical" evidence="8">
    <location>
        <begin position="89"/>
        <end position="106"/>
    </location>
</feature>
<sequence>MNEVLVIVGRLSESFILNCKLFILTLLFALPLGMIIAFGSMSRFYPLRWLVRTFVWVIRGTPLMLQLIIIFFGPGLLNMPFSWPSGESGRFVAATVAFVINYACYFSEIYRGGIESIPVGQYEAGQVLGMTKTQIFFHVTLLQVIKRIVPPIGNEVITLVKDTSLARIIANKEIIMMAGEYSNKGLIWPLFATGIYFLVFVGGLTILLNWVEKKLGYFRV</sequence>
<name>A0AB36TDS6_ACETH</name>
<dbReference type="GO" id="GO:0006865">
    <property type="term" value="P:amino acid transport"/>
    <property type="evidence" value="ECO:0007669"/>
    <property type="project" value="UniProtKB-KW"/>
</dbReference>
<reference evidence="10 11" key="1">
    <citation type="submission" date="2017-09" db="EMBL/GenBank/DDBJ databases">
        <title>Evaluation of Pacific Biosciences Sequencing Technology to Finishing C. thermocellum Genome Sequences.</title>
        <authorList>
            <person name="Brown S."/>
        </authorList>
    </citation>
    <scope>NUCLEOTIDE SEQUENCE [LARGE SCALE GENOMIC DNA]</scope>
    <source>
        <strain evidence="10 11">AD2</strain>
    </source>
</reference>
<dbReference type="GO" id="GO:0043190">
    <property type="term" value="C:ATP-binding cassette (ABC) transporter complex"/>
    <property type="evidence" value="ECO:0007669"/>
    <property type="project" value="InterPro"/>
</dbReference>
<dbReference type="InterPro" id="IPR010065">
    <property type="entry name" value="AA_ABC_transptr_permease_3TM"/>
</dbReference>
<dbReference type="PANTHER" id="PTHR30614:SF0">
    <property type="entry name" value="L-CYSTINE TRANSPORT SYSTEM PERMEASE PROTEIN TCYL"/>
    <property type="match status" value="1"/>
</dbReference>
<organism evidence="10 11">
    <name type="scientific">Acetivibrio thermocellus AD2</name>
    <dbReference type="NCBI Taxonomy" id="1138384"/>
    <lineage>
        <taxon>Bacteria</taxon>
        <taxon>Bacillati</taxon>
        <taxon>Bacillota</taxon>
        <taxon>Clostridia</taxon>
        <taxon>Eubacteriales</taxon>
        <taxon>Oscillospiraceae</taxon>
        <taxon>Acetivibrio</taxon>
    </lineage>
</organism>
<evidence type="ECO:0000256" key="7">
    <source>
        <dbReference type="ARBA" id="ARBA00023136"/>
    </source>
</evidence>
<dbReference type="InterPro" id="IPR043429">
    <property type="entry name" value="ArtM/GltK/GlnP/TcyL/YhdX-like"/>
</dbReference>
<comment type="caution">
    <text evidence="10">The sequence shown here is derived from an EMBL/GenBank/DDBJ whole genome shotgun (WGS) entry which is preliminary data.</text>
</comment>
<keyword evidence="5" id="KW-0029">Amino-acid transport</keyword>
<dbReference type="PANTHER" id="PTHR30614">
    <property type="entry name" value="MEMBRANE COMPONENT OF AMINO ACID ABC TRANSPORTER"/>
    <property type="match status" value="1"/>
</dbReference>
<protein>
    <submittedName>
        <fullName evidence="10">Polar amino acid transport system permease protein</fullName>
    </submittedName>
</protein>
<gene>
    <name evidence="10" type="ORF">M972_11834</name>
</gene>
<accession>A0AB36TDS6</accession>
<dbReference type="InterPro" id="IPR035906">
    <property type="entry name" value="MetI-like_sf"/>
</dbReference>
<keyword evidence="2 8" id="KW-0813">Transport</keyword>
<dbReference type="CDD" id="cd06261">
    <property type="entry name" value="TM_PBP2"/>
    <property type="match status" value="1"/>
</dbReference>